<dbReference type="AlphaFoldDB" id="A0A951MI29"/>
<dbReference type="EMBL" id="RPHB01000009">
    <property type="protein sequence ID" value="MBW3469641.1"/>
    <property type="molecule type" value="Genomic_DNA"/>
</dbReference>
<accession>A0A951MI29</accession>
<proteinExistence type="predicted"/>
<dbReference type="RefSeq" id="WP_219292870.1">
    <property type="nucleotide sequence ID" value="NZ_RPHB01000009.1"/>
</dbReference>
<feature type="transmembrane region" description="Helical" evidence="1">
    <location>
        <begin position="59"/>
        <end position="78"/>
    </location>
</feature>
<evidence type="ECO:0000256" key="1">
    <source>
        <dbReference type="SAM" id="Phobius"/>
    </source>
</evidence>
<reference evidence="3 4" key="1">
    <citation type="journal article" date="2020" name="Syst. Appl. Microbiol.">
        <title>Arthrospiribacter ruber gen. nov., sp. nov., a novel bacterium isolated from Arthrospira cultures.</title>
        <authorList>
            <person name="Waleron M."/>
            <person name="Misztak A."/>
            <person name="Waleron M.M."/>
            <person name="Furmaniak M."/>
            <person name="Mrozik A."/>
            <person name="Waleron K."/>
        </authorList>
    </citation>
    <scope>NUCLEOTIDE SEQUENCE [LARGE SCALE GENOMIC DNA]</scope>
    <source>
        <strain evidence="3 4">DPMB0001</strain>
    </source>
</reference>
<dbReference type="InterPro" id="IPR007349">
    <property type="entry name" value="DUF418"/>
</dbReference>
<feature type="domain" description="DUF418" evidence="2">
    <location>
        <begin position="41"/>
        <end position="92"/>
    </location>
</feature>
<dbReference type="PANTHER" id="PTHR30590">
    <property type="entry name" value="INNER MEMBRANE PROTEIN"/>
    <property type="match status" value="1"/>
</dbReference>
<evidence type="ECO:0000313" key="4">
    <source>
        <dbReference type="Proteomes" id="UP000727490"/>
    </source>
</evidence>
<dbReference type="InterPro" id="IPR052529">
    <property type="entry name" value="Bact_Transport_Assoc"/>
</dbReference>
<keyword evidence="1" id="KW-0472">Membrane</keyword>
<feature type="transmembrane region" description="Helical" evidence="1">
    <location>
        <begin position="30"/>
        <end position="52"/>
    </location>
</feature>
<name>A0A951MI29_9BACT</name>
<evidence type="ECO:0000313" key="3">
    <source>
        <dbReference type="EMBL" id="MBW3469641.1"/>
    </source>
</evidence>
<protein>
    <submittedName>
        <fullName evidence="3">DUF418 domain-containing protein</fullName>
    </submittedName>
</protein>
<dbReference type="Pfam" id="PF04235">
    <property type="entry name" value="DUF418"/>
    <property type="match status" value="1"/>
</dbReference>
<organism evidence="3 4">
    <name type="scientific">Arthrospiribacter ruber</name>
    <dbReference type="NCBI Taxonomy" id="2487934"/>
    <lineage>
        <taxon>Bacteria</taxon>
        <taxon>Pseudomonadati</taxon>
        <taxon>Bacteroidota</taxon>
        <taxon>Cytophagia</taxon>
        <taxon>Cytophagales</taxon>
        <taxon>Cyclobacteriaceae</taxon>
        <taxon>Arthrospiribacter</taxon>
    </lineage>
</organism>
<keyword evidence="1" id="KW-0812">Transmembrane</keyword>
<dbReference type="Proteomes" id="UP000727490">
    <property type="component" value="Unassembled WGS sequence"/>
</dbReference>
<comment type="caution">
    <text evidence="3">The sequence shown here is derived from an EMBL/GenBank/DDBJ whole genome shotgun (WGS) entry which is preliminary data.</text>
</comment>
<sequence>MKNKHPRFYLTITIMLPSFGESTMEILSNGFIYFSFTGKFFVLFSLLFGLFGEIEVWQGILLVLAIFSFQISFSKWWLSKYRFGPMEWLWRT</sequence>
<gene>
    <name evidence="3" type="ORF">EGN73_17745</name>
</gene>
<keyword evidence="4" id="KW-1185">Reference proteome</keyword>
<keyword evidence="1" id="KW-1133">Transmembrane helix</keyword>
<evidence type="ECO:0000259" key="2">
    <source>
        <dbReference type="Pfam" id="PF04235"/>
    </source>
</evidence>
<dbReference type="PANTHER" id="PTHR30590:SF2">
    <property type="entry name" value="INNER MEMBRANE PROTEIN"/>
    <property type="match status" value="1"/>
</dbReference>